<name>A0A9P0GI04_9CUCU</name>
<keyword evidence="3" id="KW-1133">Transmembrane helix</keyword>
<evidence type="ECO:0000313" key="4">
    <source>
        <dbReference type="EMBL" id="CAH1114379.1"/>
    </source>
</evidence>
<dbReference type="PANTHER" id="PTHR11927">
    <property type="entry name" value="GALACTOSIDE 2-L-FUCOSYLTRANSFERASE"/>
    <property type="match status" value="1"/>
</dbReference>
<keyword evidence="1 3" id="KW-0328">Glycosyltransferase</keyword>
<dbReference type="CDD" id="cd11301">
    <property type="entry name" value="Fut1_Fut2_like"/>
    <property type="match status" value="1"/>
</dbReference>
<sequence length="399" mass="45854">MRIQSLQNRSPFLLKLTILIVLIIFFMQYTSMSLSQNKINASENIFENQSITRQANNIARSRYKSDETKNTTNQSKIDVTKTASVNEPKIIDYKEVSTNQSDVSGRKYTSYIKTYNNFEKEQSLCLSNSKTKQLSKKRNCPNSGIVTVREGGRLGNQIWEYISVWLVAEETSMEPYVPSCIKSRLSTLFDNLNLPVIRDIYHCAIKETSKNQNIILPMYIVKPELLAHRINDIKQVFSIKQTLLVQSQKKLHEGVKYLNSTFHTFVGVHARRTDYIVYLKRKYNIVPQVTNFFESAMSYFENKYPKTIFIFISDNPNWCFGEFGAKKNVYVTGRGTKHSPELDVAIMASCNHSIIDYGTFGQWGALLAGGETVYYEISPKYPSDLLGKHLSNWHTIKLS</sequence>
<feature type="transmembrane region" description="Helical" evidence="3">
    <location>
        <begin position="12"/>
        <end position="30"/>
    </location>
</feature>
<keyword evidence="3" id="KW-0472">Membrane</keyword>
<evidence type="ECO:0000256" key="3">
    <source>
        <dbReference type="RuleBase" id="RU363129"/>
    </source>
</evidence>
<dbReference type="GO" id="GO:0032580">
    <property type="term" value="C:Golgi cisterna membrane"/>
    <property type="evidence" value="ECO:0007669"/>
    <property type="project" value="UniProtKB-SubCell"/>
</dbReference>
<evidence type="ECO:0000256" key="2">
    <source>
        <dbReference type="ARBA" id="ARBA00022679"/>
    </source>
</evidence>
<comment type="subcellular location">
    <subcellularLocation>
        <location evidence="3">Golgi apparatus</location>
        <location evidence="3">Golgi stack membrane</location>
        <topology evidence="3">Single-pass type II membrane protein</topology>
    </subcellularLocation>
</comment>
<dbReference type="GO" id="GO:0005975">
    <property type="term" value="P:carbohydrate metabolic process"/>
    <property type="evidence" value="ECO:0007669"/>
    <property type="project" value="InterPro"/>
</dbReference>
<keyword evidence="5" id="KW-1185">Reference proteome</keyword>
<reference evidence="4" key="1">
    <citation type="submission" date="2022-01" db="EMBL/GenBank/DDBJ databases">
        <authorList>
            <person name="King R."/>
        </authorList>
    </citation>
    <scope>NUCLEOTIDE SEQUENCE</scope>
</reference>
<dbReference type="EC" id="2.4.1.-" evidence="3"/>
<organism evidence="4 5">
    <name type="scientific">Psylliodes chrysocephalus</name>
    <dbReference type="NCBI Taxonomy" id="3402493"/>
    <lineage>
        <taxon>Eukaryota</taxon>
        <taxon>Metazoa</taxon>
        <taxon>Ecdysozoa</taxon>
        <taxon>Arthropoda</taxon>
        <taxon>Hexapoda</taxon>
        <taxon>Insecta</taxon>
        <taxon>Pterygota</taxon>
        <taxon>Neoptera</taxon>
        <taxon>Endopterygota</taxon>
        <taxon>Coleoptera</taxon>
        <taxon>Polyphaga</taxon>
        <taxon>Cucujiformia</taxon>
        <taxon>Chrysomeloidea</taxon>
        <taxon>Chrysomelidae</taxon>
        <taxon>Galerucinae</taxon>
        <taxon>Alticini</taxon>
        <taxon>Psylliodes</taxon>
    </lineage>
</organism>
<protein>
    <recommendedName>
        <fullName evidence="3">L-Fucosyltransferase</fullName>
        <ecNumber evidence="3">2.4.1.-</ecNumber>
    </recommendedName>
</protein>
<dbReference type="InterPro" id="IPR002516">
    <property type="entry name" value="Glyco_trans_11"/>
</dbReference>
<keyword evidence="3" id="KW-0735">Signal-anchor</keyword>
<dbReference type="GO" id="GO:0008107">
    <property type="term" value="F:galactoside 2-alpha-L-fucosyltransferase activity"/>
    <property type="evidence" value="ECO:0007669"/>
    <property type="project" value="InterPro"/>
</dbReference>
<keyword evidence="3" id="KW-0333">Golgi apparatus</keyword>
<keyword evidence="2 3" id="KW-0808">Transferase</keyword>
<dbReference type="Pfam" id="PF01531">
    <property type="entry name" value="Glyco_transf_11"/>
    <property type="match status" value="1"/>
</dbReference>
<dbReference type="OrthoDB" id="3226at2759"/>
<comment type="pathway">
    <text evidence="3">Protein modification; protein glycosylation.</text>
</comment>
<keyword evidence="3" id="KW-0325">Glycoprotein</keyword>
<dbReference type="Proteomes" id="UP001153636">
    <property type="component" value="Chromosome 8"/>
</dbReference>
<dbReference type="PANTHER" id="PTHR11927:SF9">
    <property type="entry name" value="L-FUCOSYLTRANSFERASE"/>
    <property type="match status" value="1"/>
</dbReference>
<evidence type="ECO:0000313" key="5">
    <source>
        <dbReference type="Proteomes" id="UP001153636"/>
    </source>
</evidence>
<dbReference type="AlphaFoldDB" id="A0A9P0GI04"/>
<gene>
    <name evidence="4" type="ORF">PSYICH_LOCUS14048</name>
</gene>
<dbReference type="EMBL" id="OV651820">
    <property type="protein sequence ID" value="CAH1114379.1"/>
    <property type="molecule type" value="Genomic_DNA"/>
</dbReference>
<proteinExistence type="inferred from homology"/>
<comment type="similarity">
    <text evidence="3">Belongs to the glycosyltransferase 11 family.</text>
</comment>
<evidence type="ECO:0000256" key="1">
    <source>
        <dbReference type="ARBA" id="ARBA00022676"/>
    </source>
</evidence>
<keyword evidence="3" id="KW-0812">Transmembrane</keyword>
<accession>A0A9P0GI04</accession>